<dbReference type="RefSeq" id="WP_080374898.1">
    <property type="nucleotide sequence ID" value="NZ_CP011010.1"/>
</dbReference>
<name>A0AAJ2JCA1_STEMA</name>
<dbReference type="InterPro" id="IPR044673">
    <property type="entry name" value="DCL-like"/>
</dbReference>
<dbReference type="Pfam" id="PF11523">
    <property type="entry name" value="DUF3223"/>
    <property type="match status" value="1"/>
</dbReference>
<dbReference type="Proteomes" id="UP001251948">
    <property type="component" value="Unassembled WGS sequence"/>
</dbReference>
<dbReference type="Gene3D" id="3.10.450.40">
    <property type="match status" value="1"/>
</dbReference>
<protein>
    <submittedName>
        <fullName evidence="1">DCL family protein</fullName>
    </submittedName>
</protein>
<sequence length="98" mass="10726">MPAKPISLGHMNFAKRGDAVKYLREMLYQYSLGDRVADGDAVILMAALEHHPGASEKIGSGVSHFSVRSADFGTRCFWVNRLDGTSEKFSITGSIHGR</sequence>
<evidence type="ECO:0000313" key="1">
    <source>
        <dbReference type="EMBL" id="MDT3468709.1"/>
    </source>
</evidence>
<evidence type="ECO:0000313" key="2">
    <source>
        <dbReference type="Proteomes" id="UP001251948"/>
    </source>
</evidence>
<comment type="caution">
    <text evidence="1">The sequence shown here is derived from an EMBL/GenBank/DDBJ whole genome shotgun (WGS) entry which is preliminary data.</text>
</comment>
<gene>
    <name evidence="1" type="ORF">ROV92_12005</name>
</gene>
<dbReference type="EMBL" id="JAVSKO010000004">
    <property type="protein sequence ID" value="MDT3468709.1"/>
    <property type="molecule type" value="Genomic_DNA"/>
</dbReference>
<accession>A0AAJ2JCA1</accession>
<organism evidence="1 2">
    <name type="scientific">Stenotrophomonas maltophilia</name>
    <name type="common">Pseudomonas maltophilia</name>
    <name type="synonym">Xanthomonas maltophilia</name>
    <dbReference type="NCBI Taxonomy" id="40324"/>
    <lineage>
        <taxon>Bacteria</taxon>
        <taxon>Pseudomonadati</taxon>
        <taxon>Pseudomonadota</taxon>
        <taxon>Gammaproteobacteria</taxon>
        <taxon>Lysobacterales</taxon>
        <taxon>Lysobacteraceae</taxon>
        <taxon>Stenotrophomonas</taxon>
        <taxon>Stenotrophomonas maltophilia group</taxon>
    </lineage>
</organism>
<reference evidence="1" key="1">
    <citation type="submission" date="2023-07" db="EMBL/GenBank/DDBJ databases">
        <title>Comparative genomics of clinical Stenotrophomonas maltophilia isolates reveals regions of diversity which correlate with colonization and persistence in vivo.</title>
        <authorList>
            <person name="Mcdaniel M.S."/>
            <person name="Swords W.E."/>
            <person name="Sumpter N.A."/>
            <person name="Lindgren N.R."/>
            <person name="Billiot C.E."/>
        </authorList>
    </citation>
    <scope>NUCLEOTIDE SEQUENCE</scope>
    <source>
        <strain evidence="1">Ism4</strain>
    </source>
</reference>
<dbReference type="AlphaFoldDB" id="A0AAJ2JCA1"/>
<dbReference type="PANTHER" id="PTHR33415">
    <property type="entry name" value="PROTEIN EMBRYO DEFECTIVE 514"/>
    <property type="match status" value="1"/>
</dbReference>
<proteinExistence type="predicted"/>
<dbReference type="PANTHER" id="PTHR33415:SF12">
    <property type="entry name" value="PROTEIN EMBRYO DEFECTIVE 514"/>
    <property type="match status" value="1"/>
</dbReference>